<comment type="caution">
    <text evidence="2">The sequence shown here is derived from an EMBL/GenBank/DDBJ whole genome shotgun (WGS) entry which is preliminary data.</text>
</comment>
<dbReference type="Proteomes" id="UP000318667">
    <property type="component" value="Unassembled WGS sequence"/>
</dbReference>
<dbReference type="EMBL" id="VLKI01000002">
    <property type="protein sequence ID" value="TWH89964.1"/>
    <property type="molecule type" value="Genomic_DNA"/>
</dbReference>
<protein>
    <submittedName>
        <fullName evidence="2">Uncharacterized protein</fullName>
    </submittedName>
</protein>
<dbReference type="AlphaFoldDB" id="A0A562K403"/>
<accession>A0A562K403</accession>
<keyword evidence="1" id="KW-0812">Transmembrane</keyword>
<proteinExistence type="predicted"/>
<reference evidence="2 3" key="1">
    <citation type="journal article" date="2015" name="Stand. Genomic Sci.">
        <title>Genomic Encyclopedia of Bacterial and Archaeal Type Strains, Phase III: the genomes of soil and plant-associated and newly described type strains.</title>
        <authorList>
            <person name="Whitman W.B."/>
            <person name="Woyke T."/>
            <person name="Klenk H.P."/>
            <person name="Zhou Y."/>
            <person name="Lilburn T.G."/>
            <person name="Beck B.J."/>
            <person name="De Vos P."/>
            <person name="Vandamme P."/>
            <person name="Eisen J.A."/>
            <person name="Garrity G."/>
            <person name="Hugenholtz P."/>
            <person name="Kyrpides N.C."/>
        </authorList>
    </citation>
    <scope>NUCLEOTIDE SEQUENCE [LARGE SCALE GENOMIC DNA]</scope>
    <source>
        <strain evidence="2 3">CGMCC 1.10115</strain>
    </source>
</reference>
<keyword evidence="1" id="KW-0472">Membrane</keyword>
<gene>
    <name evidence="2" type="ORF">IQ19_01222</name>
</gene>
<keyword evidence="3" id="KW-1185">Reference proteome</keyword>
<keyword evidence="1" id="KW-1133">Transmembrane helix</keyword>
<evidence type="ECO:0000313" key="3">
    <source>
        <dbReference type="Proteomes" id="UP000318667"/>
    </source>
</evidence>
<evidence type="ECO:0000256" key="1">
    <source>
        <dbReference type="SAM" id="Phobius"/>
    </source>
</evidence>
<name>A0A562K403_9BACI</name>
<organism evidence="2 3">
    <name type="scientific">Cytobacillus oceanisediminis</name>
    <dbReference type="NCBI Taxonomy" id="665099"/>
    <lineage>
        <taxon>Bacteria</taxon>
        <taxon>Bacillati</taxon>
        <taxon>Bacillota</taxon>
        <taxon>Bacilli</taxon>
        <taxon>Bacillales</taxon>
        <taxon>Bacillaceae</taxon>
        <taxon>Cytobacillus</taxon>
    </lineage>
</organism>
<sequence length="64" mass="7138">MTTMTTAEREFCRSRINGSALILLGLLRIGVTLSLWGESMNILCNSLHNGELQIVMEKLITSKE</sequence>
<evidence type="ECO:0000313" key="2">
    <source>
        <dbReference type="EMBL" id="TWH89964.1"/>
    </source>
</evidence>
<feature type="transmembrane region" description="Helical" evidence="1">
    <location>
        <begin position="20"/>
        <end position="37"/>
    </location>
</feature>